<evidence type="ECO:0000256" key="2">
    <source>
        <dbReference type="ARBA" id="ARBA00013064"/>
    </source>
</evidence>
<organism evidence="7 13">
    <name type="scientific">Salinibacter ruber</name>
    <dbReference type="NCBI Taxonomy" id="146919"/>
    <lineage>
        <taxon>Bacteria</taxon>
        <taxon>Pseudomonadati</taxon>
        <taxon>Rhodothermota</taxon>
        <taxon>Rhodothermia</taxon>
        <taxon>Rhodothermales</taxon>
        <taxon>Salinibacteraceae</taxon>
        <taxon>Salinibacter</taxon>
    </lineage>
</organism>
<dbReference type="EMBL" id="JANUBB010000008">
    <property type="protein sequence ID" value="MCS3952305.1"/>
    <property type="molecule type" value="Genomic_DNA"/>
</dbReference>
<accession>A0A9X2QWZ0</accession>
<evidence type="ECO:0000256" key="5">
    <source>
        <dbReference type="PIRSR" id="PIRSR617867-1"/>
    </source>
</evidence>
<sequence length="179" mass="20658">MSDPIRIQFVCLGNICRSPLAKAVFRDKATQAGLAEHFEISSSGTGSWHVGDTADDRMRRTAQRNDLSLEEHRASQFEAEDLERFDHIFVMDKSNLNDVLHLDEDDQYGGKVRLFREFDPEPDDYQVPDPYQGGRKGFERVYEIVERTADMLLHRLADEYDLIDVEDEQEGAEEQEHGH</sequence>
<dbReference type="CDD" id="cd16343">
    <property type="entry name" value="LMWPTP"/>
    <property type="match status" value="1"/>
</dbReference>
<dbReference type="Gene3D" id="3.40.50.2300">
    <property type="match status" value="1"/>
</dbReference>
<dbReference type="PANTHER" id="PTHR11717:SF7">
    <property type="entry name" value="LOW MOLECULAR WEIGHT PHOSPHOTYROSINE PROTEIN PHOSPHATASE"/>
    <property type="match status" value="1"/>
</dbReference>
<feature type="active site" description="Nucleophile" evidence="5">
    <location>
        <position position="11"/>
    </location>
</feature>
<dbReference type="EMBL" id="JANUAE010000009">
    <property type="protein sequence ID" value="MCS3710824.1"/>
    <property type="molecule type" value="Genomic_DNA"/>
</dbReference>
<evidence type="ECO:0000259" key="6">
    <source>
        <dbReference type="SMART" id="SM00226"/>
    </source>
</evidence>
<dbReference type="Proteomes" id="UP001155027">
    <property type="component" value="Unassembled WGS sequence"/>
</dbReference>
<dbReference type="Proteomes" id="UP001155010">
    <property type="component" value="Unassembled WGS sequence"/>
</dbReference>
<dbReference type="Proteomes" id="UP001155110">
    <property type="component" value="Unassembled WGS sequence"/>
</dbReference>
<feature type="active site" evidence="5">
    <location>
        <position position="17"/>
    </location>
</feature>
<dbReference type="InterPro" id="IPR023485">
    <property type="entry name" value="Ptyr_pPase"/>
</dbReference>
<dbReference type="Pfam" id="PF01451">
    <property type="entry name" value="LMWPc"/>
    <property type="match status" value="1"/>
</dbReference>
<evidence type="ECO:0000256" key="3">
    <source>
        <dbReference type="ARBA" id="ARBA00022801"/>
    </source>
</evidence>
<evidence type="ECO:0000313" key="9">
    <source>
        <dbReference type="EMBL" id="MCS3952305.1"/>
    </source>
</evidence>
<dbReference type="InterPro" id="IPR036196">
    <property type="entry name" value="Ptyr_pPase_sf"/>
</dbReference>
<evidence type="ECO:0000313" key="10">
    <source>
        <dbReference type="EMBL" id="MCS4036491.1"/>
    </source>
</evidence>
<reference evidence="7" key="1">
    <citation type="submission" date="2022-08" db="EMBL/GenBank/DDBJ databases">
        <title>Genomic Encyclopedia of Type Strains, Phase V (KMG-V): Genome sequencing to study the core and pangenomes of soil and plant-associated prokaryotes.</title>
        <authorList>
            <person name="Whitman W."/>
        </authorList>
    </citation>
    <scope>NUCLEOTIDE SEQUENCE</scope>
    <source>
        <strain evidence="7">0</strain>
        <strain evidence="9">SP2017</strain>
        <strain evidence="12">SP3002</strain>
        <strain evidence="10">SP3012</strain>
        <strain evidence="11">SP3026</strain>
        <strain evidence="8">SP3049</strain>
    </source>
</reference>
<evidence type="ECO:0000313" key="11">
    <source>
        <dbReference type="EMBL" id="MCS4121508.1"/>
    </source>
</evidence>
<keyword evidence="4" id="KW-0904">Protein phosphatase</keyword>
<comment type="similarity">
    <text evidence="1">Belongs to the low molecular weight phosphotyrosine protein phosphatase family.</text>
</comment>
<dbReference type="Proteomes" id="UP001155057">
    <property type="component" value="Unassembled WGS sequence"/>
</dbReference>
<dbReference type="SUPFAM" id="SSF52788">
    <property type="entry name" value="Phosphotyrosine protein phosphatases I"/>
    <property type="match status" value="1"/>
</dbReference>
<keyword evidence="3 7" id="KW-0378">Hydrolase</keyword>
<comment type="caution">
    <text evidence="7">The sequence shown here is derived from an EMBL/GenBank/DDBJ whole genome shotgun (WGS) entry which is preliminary data.</text>
</comment>
<evidence type="ECO:0000313" key="7">
    <source>
        <dbReference type="EMBL" id="MCS3677921.1"/>
    </source>
</evidence>
<dbReference type="Proteomes" id="UP001155144">
    <property type="component" value="Unassembled WGS sequence"/>
</dbReference>
<dbReference type="EMBL" id="JANUBF010000008">
    <property type="protein sequence ID" value="MCS4036491.1"/>
    <property type="molecule type" value="Genomic_DNA"/>
</dbReference>
<feature type="domain" description="Phosphotyrosine protein phosphatase I" evidence="6">
    <location>
        <begin position="5"/>
        <end position="155"/>
    </location>
</feature>
<dbReference type="PRINTS" id="PR00719">
    <property type="entry name" value="LMWPTPASE"/>
</dbReference>
<evidence type="ECO:0000313" key="12">
    <source>
        <dbReference type="EMBL" id="MCS4156414.1"/>
    </source>
</evidence>
<evidence type="ECO:0000313" key="8">
    <source>
        <dbReference type="EMBL" id="MCS3710824.1"/>
    </source>
</evidence>
<evidence type="ECO:0000256" key="4">
    <source>
        <dbReference type="ARBA" id="ARBA00022912"/>
    </source>
</evidence>
<dbReference type="PANTHER" id="PTHR11717">
    <property type="entry name" value="LOW MOLECULAR WEIGHT PROTEIN TYROSINE PHOSPHATASE"/>
    <property type="match status" value="1"/>
</dbReference>
<gene>
    <name evidence="11" type="ORF">GGP45_001861</name>
    <name evidence="8" type="ORF">GGP61_002450</name>
    <name evidence="7" type="ORF">GGP71_001849</name>
    <name evidence="9" type="ORF">GGP83_002268</name>
    <name evidence="12" type="ORF">GGP99_000345</name>
    <name evidence="10" type="ORF">GGQ01_001552</name>
</gene>
<dbReference type="InterPro" id="IPR050438">
    <property type="entry name" value="LMW_PTPase"/>
</dbReference>
<dbReference type="InterPro" id="IPR017867">
    <property type="entry name" value="Tyr_phospatase_low_mol_wt"/>
</dbReference>
<dbReference type="RefSeq" id="WP_011403506.1">
    <property type="nucleotide sequence ID" value="NZ_CALTRV010000015.1"/>
</dbReference>
<dbReference type="GeneID" id="83727661"/>
<protein>
    <recommendedName>
        <fullName evidence="2">protein-tyrosine-phosphatase</fullName>
        <ecNumber evidence="2">3.1.3.48</ecNumber>
    </recommendedName>
</protein>
<feature type="active site" description="Proton donor" evidence="5">
    <location>
        <position position="129"/>
    </location>
</feature>
<dbReference type="AlphaFoldDB" id="A0A9X2QWZ0"/>
<dbReference type="EMBL" id="JANUAU010000005">
    <property type="protein sequence ID" value="MCS3677921.1"/>
    <property type="molecule type" value="Genomic_DNA"/>
</dbReference>
<dbReference type="SMART" id="SM00226">
    <property type="entry name" value="LMWPc"/>
    <property type="match status" value="1"/>
</dbReference>
<evidence type="ECO:0000313" key="13">
    <source>
        <dbReference type="Proteomes" id="UP001155027"/>
    </source>
</evidence>
<dbReference type="Proteomes" id="UP001155040">
    <property type="component" value="Unassembled WGS sequence"/>
</dbReference>
<name>A0A9X2QWZ0_9BACT</name>
<proteinExistence type="inferred from homology"/>
<dbReference type="EC" id="3.1.3.48" evidence="2"/>
<dbReference type="GO" id="GO:0004725">
    <property type="term" value="F:protein tyrosine phosphatase activity"/>
    <property type="evidence" value="ECO:0007669"/>
    <property type="project" value="UniProtKB-EC"/>
</dbReference>
<dbReference type="EMBL" id="JANUBL010000003">
    <property type="protein sequence ID" value="MCS4121508.1"/>
    <property type="molecule type" value="Genomic_DNA"/>
</dbReference>
<evidence type="ECO:0000256" key="1">
    <source>
        <dbReference type="ARBA" id="ARBA00011063"/>
    </source>
</evidence>
<dbReference type="EMBL" id="JANTZM010000001">
    <property type="protein sequence ID" value="MCS4156414.1"/>
    <property type="molecule type" value="Genomic_DNA"/>
</dbReference>